<dbReference type="OrthoDB" id="9808770at2"/>
<dbReference type="Pfam" id="PF00392">
    <property type="entry name" value="GntR"/>
    <property type="match status" value="1"/>
</dbReference>
<reference evidence="7 8" key="1">
    <citation type="submission" date="2014-03" db="EMBL/GenBank/DDBJ databases">
        <title>Bradyrhizobium valentinum sp. nov., isolated from effective nodules of Lupinus mariae-josephae, a lupine endemic of basic-lime soils in Eastern Spain.</title>
        <authorList>
            <person name="Duran D."/>
            <person name="Rey L."/>
            <person name="Navarro A."/>
            <person name="Busquets A."/>
            <person name="Imperial J."/>
            <person name="Ruiz-Argueso T."/>
        </authorList>
    </citation>
    <scope>NUCLEOTIDE SEQUENCE [LARGE SCALE GENOMIC DNA]</scope>
    <source>
        <strain evidence="7 8">Ro19</strain>
    </source>
</reference>
<evidence type="ECO:0000313" key="8">
    <source>
        <dbReference type="Proteomes" id="UP000052023"/>
    </source>
</evidence>
<dbReference type="InterPro" id="IPR015421">
    <property type="entry name" value="PyrdxlP-dep_Trfase_major"/>
</dbReference>
<comment type="caution">
    <text evidence="7">The sequence shown here is derived from an EMBL/GenBank/DDBJ whole genome shotgun (WGS) entry which is preliminary data.</text>
</comment>
<evidence type="ECO:0000256" key="4">
    <source>
        <dbReference type="ARBA" id="ARBA00023125"/>
    </source>
</evidence>
<dbReference type="Gene3D" id="3.40.640.10">
    <property type="entry name" value="Type I PLP-dependent aspartate aminotransferase-like (Major domain)"/>
    <property type="match status" value="1"/>
</dbReference>
<dbReference type="PROSITE" id="PS50949">
    <property type="entry name" value="HTH_GNTR"/>
    <property type="match status" value="1"/>
</dbReference>
<dbReference type="InterPro" id="IPR051446">
    <property type="entry name" value="HTH_trans_reg/aminotransferase"/>
</dbReference>
<feature type="domain" description="HTH gntR-type" evidence="6">
    <location>
        <begin position="21"/>
        <end position="89"/>
    </location>
</feature>
<dbReference type="GO" id="GO:0030170">
    <property type="term" value="F:pyridoxal phosphate binding"/>
    <property type="evidence" value="ECO:0007669"/>
    <property type="project" value="InterPro"/>
</dbReference>
<dbReference type="CDD" id="cd00609">
    <property type="entry name" value="AAT_like"/>
    <property type="match status" value="1"/>
</dbReference>
<name>A0A0R3MXD8_9BRAD</name>
<dbReference type="PANTHER" id="PTHR46577:SF1">
    <property type="entry name" value="HTH-TYPE TRANSCRIPTIONAL REGULATORY PROTEIN GABR"/>
    <property type="match status" value="1"/>
</dbReference>
<evidence type="ECO:0000256" key="1">
    <source>
        <dbReference type="ARBA" id="ARBA00005384"/>
    </source>
</evidence>
<dbReference type="SMART" id="SM00345">
    <property type="entry name" value="HTH_GNTR"/>
    <property type="match status" value="1"/>
</dbReference>
<dbReference type="PANTHER" id="PTHR46577">
    <property type="entry name" value="HTH-TYPE TRANSCRIPTIONAL REGULATORY PROTEIN GABR"/>
    <property type="match status" value="1"/>
</dbReference>
<organism evidence="7 8">
    <name type="scientific">Bradyrhizobium retamae</name>
    <dbReference type="NCBI Taxonomy" id="1300035"/>
    <lineage>
        <taxon>Bacteria</taxon>
        <taxon>Pseudomonadati</taxon>
        <taxon>Pseudomonadota</taxon>
        <taxon>Alphaproteobacteria</taxon>
        <taxon>Hyphomicrobiales</taxon>
        <taxon>Nitrobacteraceae</taxon>
        <taxon>Bradyrhizobium</taxon>
    </lineage>
</organism>
<dbReference type="Pfam" id="PF00155">
    <property type="entry name" value="Aminotran_1_2"/>
    <property type="match status" value="1"/>
</dbReference>
<keyword evidence="5" id="KW-0804">Transcription</keyword>
<evidence type="ECO:0000259" key="6">
    <source>
        <dbReference type="PROSITE" id="PS50949"/>
    </source>
</evidence>
<dbReference type="InterPro" id="IPR015424">
    <property type="entry name" value="PyrdxlP-dep_Trfase"/>
</dbReference>
<dbReference type="AlphaFoldDB" id="A0A0R3MXD8"/>
<evidence type="ECO:0000313" key="7">
    <source>
        <dbReference type="EMBL" id="KRR24238.1"/>
    </source>
</evidence>
<keyword evidence="2" id="KW-0663">Pyridoxal phosphate</keyword>
<gene>
    <name evidence="7" type="ORF">CQ13_26140</name>
</gene>
<evidence type="ECO:0000256" key="2">
    <source>
        <dbReference type="ARBA" id="ARBA00022898"/>
    </source>
</evidence>
<keyword evidence="4" id="KW-0238">DNA-binding</keyword>
<dbReference type="Proteomes" id="UP000052023">
    <property type="component" value="Unassembled WGS sequence"/>
</dbReference>
<dbReference type="PRINTS" id="PR00035">
    <property type="entry name" value="HTHGNTR"/>
</dbReference>
<accession>A0A0R3MXD8</accession>
<keyword evidence="3" id="KW-0805">Transcription regulation</keyword>
<dbReference type="InterPro" id="IPR036388">
    <property type="entry name" value="WH-like_DNA-bd_sf"/>
</dbReference>
<protein>
    <recommendedName>
        <fullName evidence="6">HTH gntR-type domain-containing protein</fullName>
    </recommendedName>
</protein>
<evidence type="ECO:0000256" key="3">
    <source>
        <dbReference type="ARBA" id="ARBA00023015"/>
    </source>
</evidence>
<evidence type="ECO:0000256" key="5">
    <source>
        <dbReference type="ARBA" id="ARBA00023163"/>
    </source>
</evidence>
<comment type="similarity">
    <text evidence="1">In the C-terminal section; belongs to the class-I pyridoxal-phosphate-dependent aminotransferase family.</text>
</comment>
<dbReference type="InterPro" id="IPR000524">
    <property type="entry name" value="Tscrpt_reg_HTH_GntR"/>
</dbReference>
<dbReference type="SUPFAM" id="SSF53383">
    <property type="entry name" value="PLP-dependent transferases"/>
    <property type="match status" value="1"/>
</dbReference>
<dbReference type="InterPro" id="IPR004839">
    <property type="entry name" value="Aminotransferase_I/II_large"/>
</dbReference>
<dbReference type="CDD" id="cd07377">
    <property type="entry name" value="WHTH_GntR"/>
    <property type="match status" value="1"/>
</dbReference>
<dbReference type="SUPFAM" id="SSF46785">
    <property type="entry name" value="Winged helix' DNA-binding domain"/>
    <property type="match status" value="1"/>
</dbReference>
<keyword evidence="8" id="KW-1185">Reference proteome</keyword>
<dbReference type="Gene3D" id="1.10.10.10">
    <property type="entry name" value="Winged helix-like DNA-binding domain superfamily/Winged helix DNA-binding domain"/>
    <property type="match status" value="1"/>
</dbReference>
<dbReference type="EMBL" id="LLYA01000156">
    <property type="protein sequence ID" value="KRR24238.1"/>
    <property type="molecule type" value="Genomic_DNA"/>
</dbReference>
<sequence>MGPVVDDLIPGMLHLARDNGATLTRQLTDQLRHLITEGRLAPGQRLPSSRQLAQSLALSRNTVSFAIEQLAAEGYLSLSAGRRPVVAEGLSLDRRKMSPRSSRSGSERIGLSSWARGLQRAGWPPVHDGRPRPFQPGLADEREFPHDVWSRCLRRAARNAPLRRDRPINHRPLQEALLGHLVVHRGIKAKANQILIAPTAQSGLTLIADALLERRDHAWIESPGYGGANVALHAAGAIVSAIPLDAQGMAVSSRKEAPRLIFVTPSHQYPTGRLMPIGRRLELLRFAEATGACIIEDDYDGEFHYEARPVAALQGLATSPRVFYLGTFSKATYADIRFGYLVVPEALIGHFELAQRHMGMLTSITMQDALAEFIASGAYLGHIRRMTRLYKGRRDRMLQALAAEAGDRLAIEAPAGGMQLLARCSGPANDRQLSARLLDAGVASRPLSSMLYHKTNEQGLFLGFAAWNEKEIDQAARILGRNLR</sequence>
<dbReference type="GO" id="GO:0003677">
    <property type="term" value="F:DNA binding"/>
    <property type="evidence" value="ECO:0007669"/>
    <property type="project" value="UniProtKB-KW"/>
</dbReference>
<proteinExistence type="inferred from homology"/>
<dbReference type="InterPro" id="IPR036390">
    <property type="entry name" value="WH_DNA-bd_sf"/>
</dbReference>
<dbReference type="GO" id="GO:0003700">
    <property type="term" value="F:DNA-binding transcription factor activity"/>
    <property type="evidence" value="ECO:0007669"/>
    <property type="project" value="InterPro"/>
</dbReference>